<dbReference type="AlphaFoldDB" id="A0A1H6R8T2"/>
<name>A0A1H6R8T2_9GAMM</name>
<accession>A0A1H6R8T2</accession>
<sequence>MSRQIHINMHIRNSIISKLGDRLNLLMMEEQIPAEESSAMDLYAVAHFITQVAVQAHDKELLEYARKVKDAAHSALMVPAEES</sequence>
<proteinExistence type="predicted"/>
<protein>
    <submittedName>
        <fullName evidence="1">Uncharacterized protein</fullName>
    </submittedName>
</protein>
<evidence type="ECO:0000313" key="2">
    <source>
        <dbReference type="Proteomes" id="UP000242999"/>
    </source>
</evidence>
<organism evidence="1 2">
    <name type="scientific">Allopseudospirillum japonicum</name>
    <dbReference type="NCBI Taxonomy" id="64971"/>
    <lineage>
        <taxon>Bacteria</taxon>
        <taxon>Pseudomonadati</taxon>
        <taxon>Pseudomonadota</taxon>
        <taxon>Gammaproteobacteria</taxon>
        <taxon>Oceanospirillales</taxon>
        <taxon>Oceanospirillaceae</taxon>
        <taxon>Allopseudospirillum</taxon>
    </lineage>
</organism>
<gene>
    <name evidence="1" type="ORF">SAMN05421831_102235</name>
</gene>
<dbReference type="Proteomes" id="UP000242999">
    <property type="component" value="Unassembled WGS sequence"/>
</dbReference>
<dbReference type="EMBL" id="FNYH01000002">
    <property type="protein sequence ID" value="SEI47592.1"/>
    <property type="molecule type" value="Genomic_DNA"/>
</dbReference>
<reference evidence="2" key="1">
    <citation type="submission" date="2016-10" db="EMBL/GenBank/DDBJ databases">
        <authorList>
            <person name="Varghese N."/>
            <person name="Submissions S."/>
        </authorList>
    </citation>
    <scope>NUCLEOTIDE SEQUENCE [LARGE SCALE GENOMIC DNA]</scope>
    <source>
        <strain evidence="2">DSM 7165</strain>
    </source>
</reference>
<keyword evidence="2" id="KW-1185">Reference proteome</keyword>
<evidence type="ECO:0000313" key="1">
    <source>
        <dbReference type="EMBL" id="SEI47592.1"/>
    </source>
</evidence>
<dbReference type="RefSeq" id="WP_093308573.1">
    <property type="nucleotide sequence ID" value="NZ_FNYH01000002.1"/>
</dbReference>